<evidence type="ECO:0000313" key="4">
    <source>
        <dbReference type="Proteomes" id="UP001611263"/>
    </source>
</evidence>
<accession>A0ABW7TPG3</accession>
<dbReference type="Gene3D" id="3.40.50.450">
    <property type="match status" value="1"/>
</dbReference>
<dbReference type="InterPro" id="IPR003488">
    <property type="entry name" value="DprA"/>
</dbReference>
<proteinExistence type="inferred from homology"/>
<comment type="similarity">
    <text evidence="1">Belongs to the DprA/Smf family.</text>
</comment>
<dbReference type="GeneID" id="93504510"/>
<dbReference type="Pfam" id="PF02481">
    <property type="entry name" value="DNA_processg_A"/>
    <property type="match status" value="1"/>
</dbReference>
<dbReference type="PANTHER" id="PTHR43022:SF1">
    <property type="entry name" value="PROTEIN SMF"/>
    <property type="match status" value="1"/>
</dbReference>
<protein>
    <submittedName>
        <fullName evidence="3">DNA-processing protein DprA</fullName>
    </submittedName>
</protein>
<dbReference type="RefSeq" id="WP_081595422.1">
    <property type="nucleotide sequence ID" value="NZ_JBIRUQ010000002.1"/>
</dbReference>
<name>A0ABW7TPG3_9NOCA</name>
<evidence type="ECO:0000313" key="3">
    <source>
        <dbReference type="EMBL" id="MFI1461509.1"/>
    </source>
</evidence>
<dbReference type="PANTHER" id="PTHR43022">
    <property type="entry name" value="PROTEIN SMF"/>
    <property type="match status" value="1"/>
</dbReference>
<evidence type="ECO:0000256" key="1">
    <source>
        <dbReference type="ARBA" id="ARBA00006525"/>
    </source>
</evidence>
<dbReference type="Proteomes" id="UP001611263">
    <property type="component" value="Unassembled WGS sequence"/>
</dbReference>
<evidence type="ECO:0000259" key="2">
    <source>
        <dbReference type="Pfam" id="PF02481"/>
    </source>
</evidence>
<gene>
    <name evidence="3" type="ORF">ACH4WX_12395</name>
</gene>
<dbReference type="EMBL" id="JBIRUQ010000002">
    <property type="protein sequence ID" value="MFI1461509.1"/>
    <property type="molecule type" value="Genomic_DNA"/>
</dbReference>
<comment type="caution">
    <text evidence="3">The sequence shown here is derived from an EMBL/GenBank/DDBJ whole genome shotgun (WGS) entry which is preliminary data.</text>
</comment>
<feature type="domain" description="Smf/DprA SLOG" evidence="2">
    <location>
        <begin position="91"/>
        <end position="265"/>
    </location>
</feature>
<sequence length="315" mass="34277">MASPNSEGGSIGEGALAWDDADRAALVAMMRVTAKNTEWSTVTEQVMERGGARLLWEDDHPPGLFGAGEESGELDRAARDVERWKSAPLRFHTFMDRSYPEQLRSVRRVPPVVFTWGRMVPRENGICVVGSRDPSERALEFARRVAVGLTEAGIAVISGLAKGIDTAAHRATLDAGGRTVAVLGNGVDRAYPQENRELQAEISQRGMLLTHFLPEYPPSRWSFPARNATMSAYGLATVIVEANEQSGTRIQAREAVRHGRSVILNVTVAQATTWGRAMVGTPNVHIASSPEEAIAQAHRIIAHRAMVSRLLDPIA</sequence>
<dbReference type="SUPFAM" id="SSF102405">
    <property type="entry name" value="MCP/YpsA-like"/>
    <property type="match status" value="1"/>
</dbReference>
<keyword evidence="4" id="KW-1185">Reference proteome</keyword>
<dbReference type="InterPro" id="IPR057666">
    <property type="entry name" value="DrpA_SLOG"/>
</dbReference>
<organism evidence="3 4">
    <name type="scientific">Nocardia carnea</name>
    <dbReference type="NCBI Taxonomy" id="37328"/>
    <lineage>
        <taxon>Bacteria</taxon>
        <taxon>Bacillati</taxon>
        <taxon>Actinomycetota</taxon>
        <taxon>Actinomycetes</taxon>
        <taxon>Mycobacteriales</taxon>
        <taxon>Nocardiaceae</taxon>
        <taxon>Nocardia</taxon>
    </lineage>
</organism>
<reference evidence="3 4" key="1">
    <citation type="submission" date="2024-10" db="EMBL/GenBank/DDBJ databases">
        <title>The Natural Products Discovery Center: Release of the First 8490 Sequenced Strains for Exploring Actinobacteria Biosynthetic Diversity.</title>
        <authorList>
            <person name="Kalkreuter E."/>
            <person name="Kautsar S.A."/>
            <person name="Yang D."/>
            <person name="Bader C.D."/>
            <person name="Teijaro C.N."/>
            <person name="Fluegel L."/>
            <person name="Davis C.M."/>
            <person name="Simpson J.R."/>
            <person name="Lauterbach L."/>
            <person name="Steele A.D."/>
            <person name="Gui C."/>
            <person name="Meng S."/>
            <person name="Li G."/>
            <person name="Viehrig K."/>
            <person name="Ye F."/>
            <person name="Su P."/>
            <person name="Kiefer A.F."/>
            <person name="Nichols A."/>
            <person name="Cepeda A.J."/>
            <person name="Yan W."/>
            <person name="Fan B."/>
            <person name="Jiang Y."/>
            <person name="Adhikari A."/>
            <person name="Zheng C.-J."/>
            <person name="Schuster L."/>
            <person name="Cowan T.M."/>
            <person name="Smanski M.J."/>
            <person name="Chevrette M.G."/>
            <person name="De Carvalho L.P.S."/>
            <person name="Shen B."/>
        </authorList>
    </citation>
    <scope>NUCLEOTIDE SEQUENCE [LARGE SCALE GENOMIC DNA]</scope>
    <source>
        <strain evidence="3 4">NPDC020568</strain>
    </source>
</reference>